<dbReference type="Pfam" id="PF20266">
    <property type="entry name" value="Mab-21_C"/>
    <property type="match status" value="1"/>
</dbReference>
<dbReference type="Gene3D" id="1.10.1410.40">
    <property type="match status" value="1"/>
</dbReference>
<evidence type="ECO:0000256" key="1">
    <source>
        <dbReference type="ARBA" id="ARBA00008307"/>
    </source>
</evidence>
<dbReference type="InterPro" id="IPR024810">
    <property type="entry name" value="MAB21L/cGLR"/>
</dbReference>
<gene>
    <name evidence="5" type="ORF">KP79_PYT22030</name>
</gene>
<organism evidence="5 6">
    <name type="scientific">Mizuhopecten yessoensis</name>
    <name type="common">Japanese scallop</name>
    <name type="synonym">Patinopecten yessoensis</name>
    <dbReference type="NCBI Taxonomy" id="6573"/>
    <lineage>
        <taxon>Eukaryota</taxon>
        <taxon>Metazoa</taxon>
        <taxon>Spiralia</taxon>
        <taxon>Lophotrochozoa</taxon>
        <taxon>Mollusca</taxon>
        <taxon>Bivalvia</taxon>
        <taxon>Autobranchia</taxon>
        <taxon>Pteriomorphia</taxon>
        <taxon>Pectinida</taxon>
        <taxon>Pectinoidea</taxon>
        <taxon>Pectinidae</taxon>
        <taxon>Mizuhopecten</taxon>
    </lineage>
</organism>
<comment type="similarity">
    <text evidence="1">Belongs to the mab-21 family.</text>
</comment>
<feature type="domain" description="Mab-21-like HhH/H2TH-like" evidence="4">
    <location>
        <begin position="245"/>
        <end position="329"/>
    </location>
</feature>
<feature type="transmembrane region" description="Helical" evidence="2">
    <location>
        <begin position="387"/>
        <end position="405"/>
    </location>
</feature>
<name>A0A210Q0X4_MIZYE</name>
<dbReference type="PANTHER" id="PTHR10656">
    <property type="entry name" value="CELL FATE DETERMINING PROTEIN MAB21-RELATED"/>
    <property type="match status" value="1"/>
</dbReference>
<reference evidence="5 6" key="1">
    <citation type="journal article" date="2017" name="Nat. Ecol. Evol.">
        <title>Scallop genome provides insights into evolution of bilaterian karyotype and development.</title>
        <authorList>
            <person name="Wang S."/>
            <person name="Zhang J."/>
            <person name="Jiao W."/>
            <person name="Li J."/>
            <person name="Xun X."/>
            <person name="Sun Y."/>
            <person name="Guo X."/>
            <person name="Huan P."/>
            <person name="Dong B."/>
            <person name="Zhang L."/>
            <person name="Hu X."/>
            <person name="Sun X."/>
            <person name="Wang J."/>
            <person name="Zhao C."/>
            <person name="Wang Y."/>
            <person name="Wang D."/>
            <person name="Huang X."/>
            <person name="Wang R."/>
            <person name="Lv J."/>
            <person name="Li Y."/>
            <person name="Zhang Z."/>
            <person name="Liu B."/>
            <person name="Lu W."/>
            <person name="Hui Y."/>
            <person name="Liang J."/>
            <person name="Zhou Z."/>
            <person name="Hou R."/>
            <person name="Li X."/>
            <person name="Liu Y."/>
            <person name="Li H."/>
            <person name="Ning X."/>
            <person name="Lin Y."/>
            <person name="Zhao L."/>
            <person name="Xing Q."/>
            <person name="Dou J."/>
            <person name="Li Y."/>
            <person name="Mao J."/>
            <person name="Guo H."/>
            <person name="Dou H."/>
            <person name="Li T."/>
            <person name="Mu C."/>
            <person name="Jiang W."/>
            <person name="Fu Q."/>
            <person name="Fu X."/>
            <person name="Miao Y."/>
            <person name="Liu J."/>
            <person name="Yu Q."/>
            <person name="Li R."/>
            <person name="Liao H."/>
            <person name="Li X."/>
            <person name="Kong Y."/>
            <person name="Jiang Z."/>
            <person name="Chourrout D."/>
            <person name="Li R."/>
            <person name="Bao Z."/>
        </authorList>
    </citation>
    <scope>NUCLEOTIDE SEQUENCE [LARGE SCALE GENOMIC DNA]</scope>
    <source>
        <strain evidence="5 6">PY_sf001</strain>
    </source>
</reference>
<feature type="domain" description="Mab-21-like nucleotidyltransferase" evidence="3">
    <location>
        <begin position="161"/>
        <end position="229"/>
    </location>
</feature>
<protein>
    <submittedName>
        <fullName evidence="5">Cyclic GMP-AMP synthase</fullName>
    </submittedName>
</protein>
<feature type="transmembrane region" description="Helical" evidence="2">
    <location>
        <begin position="417"/>
        <end position="435"/>
    </location>
</feature>
<evidence type="ECO:0000259" key="3">
    <source>
        <dbReference type="Pfam" id="PF03281"/>
    </source>
</evidence>
<dbReference type="EMBL" id="NEDP02005298">
    <property type="protein sequence ID" value="OWF42319.1"/>
    <property type="molecule type" value="Genomic_DNA"/>
</dbReference>
<evidence type="ECO:0000259" key="4">
    <source>
        <dbReference type="Pfam" id="PF20266"/>
    </source>
</evidence>
<dbReference type="SMART" id="SM01265">
    <property type="entry name" value="Mab-21"/>
    <property type="match status" value="1"/>
</dbReference>
<sequence>MADQGEQYEKSWILHHILNRFIGNRETVAVRRRMTILRDNLHNFGNHGIEWFFTGSLAEGLDMVSSDRDIMLVDTTVIVTCPFHDSNNPSDSTDRTVVVMKEADNRPGYVTLELVNPEQAHSESIMLSIVPVGDVLNISGVHTQSLAETFSSSMVETLKTVCSFPYTKWPREANEWVNRPRLHGWPEKALRDEIVQGGCYLVHVGDISSPDTFLQWRISFTTAERKLIHSLSHTQFLIYGLLKYILKQISDRFKQQMGEADVLSSYIITTVIFHAVKNTPGSLWQERNTFVCFLLCLKILIGWVHAGHCPNYFINGNNMFNGKVHGENQQKLLSILTELHDMKWGCLSVGSVIRPTIGDRRHRVMNGAWGYPLLSPTNSEMKSDMKIFIEAFAIAMVCTPYVALALLSKSKEDIDEFVAYLTTVHALAFTGIYTLEKTYFC</sequence>
<keyword evidence="6" id="KW-1185">Reference proteome</keyword>
<evidence type="ECO:0000313" key="6">
    <source>
        <dbReference type="Proteomes" id="UP000242188"/>
    </source>
</evidence>
<keyword evidence="2" id="KW-0812">Transmembrane</keyword>
<evidence type="ECO:0000313" key="5">
    <source>
        <dbReference type="EMBL" id="OWF42319.1"/>
    </source>
</evidence>
<dbReference type="AlphaFoldDB" id="A0A210Q0X4"/>
<dbReference type="InterPro" id="IPR046903">
    <property type="entry name" value="Mab-21-like_nuc_Trfase"/>
</dbReference>
<keyword evidence="2" id="KW-0472">Membrane</keyword>
<evidence type="ECO:0000256" key="2">
    <source>
        <dbReference type="SAM" id="Phobius"/>
    </source>
</evidence>
<dbReference type="PANTHER" id="PTHR10656:SF69">
    <property type="entry name" value="MAB-21-LIKE HHH_H2TH-LIKE DOMAIN-CONTAINING PROTEIN"/>
    <property type="match status" value="1"/>
</dbReference>
<comment type="caution">
    <text evidence="5">The sequence shown here is derived from an EMBL/GenBank/DDBJ whole genome shotgun (WGS) entry which is preliminary data.</text>
</comment>
<dbReference type="Proteomes" id="UP000242188">
    <property type="component" value="Unassembled WGS sequence"/>
</dbReference>
<dbReference type="Pfam" id="PF03281">
    <property type="entry name" value="Mab-21"/>
    <property type="match status" value="1"/>
</dbReference>
<proteinExistence type="inferred from homology"/>
<dbReference type="InterPro" id="IPR046906">
    <property type="entry name" value="Mab-21_HhH/H2TH-like"/>
</dbReference>
<accession>A0A210Q0X4</accession>
<dbReference type="OrthoDB" id="6147354at2759"/>
<keyword evidence="2" id="KW-1133">Transmembrane helix</keyword>